<dbReference type="InterPro" id="IPR005955">
    <property type="entry name" value="GST_Zeta"/>
</dbReference>
<dbReference type="InterPro" id="IPR036249">
    <property type="entry name" value="Thioredoxin-like_sf"/>
</dbReference>
<accession>A0ABV7WRM6</accession>
<evidence type="ECO:0000313" key="4">
    <source>
        <dbReference type="EMBL" id="MFC3701970.1"/>
    </source>
</evidence>
<dbReference type="Proteomes" id="UP001595710">
    <property type="component" value="Unassembled WGS sequence"/>
</dbReference>
<dbReference type="InterPro" id="IPR010987">
    <property type="entry name" value="Glutathione-S-Trfase_C-like"/>
</dbReference>
<keyword evidence="4" id="KW-0413">Isomerase</keyword>
<dbReference type="PANTHER" id="PTHR42673">
    <property type="entry name" value="MALEYLACETOACETATE ISOMERASE"/>
    <property type="match status" value="1"/>
</dbReference>
<dbReference type="Gene3D" id="3.40.30.10">
    <property type="entry name" value="Glutaredoxin"/>
    <property type="match status" value="1"/>
</dbReference>
<comment type="similarity">
    <text evidence="1">Belongs to the GST superfamily. Zeta family.</text>
</comment>
<dbReference type="InterPro" id="IPR034330">
    <property type="entry name" value="GST_Zeta_C"/>
</dbReference>
<dbReference type="Gene3D" id="1.20.1050.10">
    <property type="match status" value="1"/>
</dbReference>
<dbReference type="GO" id="GO:0016034">
    <property type="term" value="F:maleylacetoacetate isomerase activity"/>
    <property type="evidence" value="ECO:0007669"/>
    <property type="project" value="UniProtKB-EC"/>
</dbReference>
<evidence type="ECO:0000259" key="3">
    <source>
        <dbReference type="PROSITE" id="PS50405"/>
    </source>
</evidence>
<dbReference type="SUPFAM" id="SSF52833">
    <property type="entry name" value="Thioredoxin-like"/>
    <property type="match status" value="1"/>
</dbReference>
<dbReference type="SFLD" id="SFLDG00358">
    <property type="entry name" value="Main_(cytGST)"/>
    <property type="match status" value="1"/>
</dbReference>
<dbReference type="Pfam" id="PF13417">
    <property type="entry name" value="GST_N_3"/>
    <property type="match status" value="1"/>
</dbReference>
<dbReference type="EMBL" id="JBHRYN010000011">
    <property type="protein sequence ID" value="MFC3701970.1"/>
    <property type="molecule type" value="Genomic_DNA"/>
</dbReference>
<dbReference type="InterPro" id="IPR004046">
    <property type="entry name" value="GST_C"/>
</dbReference>
<evidence type="ECO:0000259" key="2">
    <source>
        <dbReference type="PROSITE" id="PS50404"/>
    </source>
</evidence>
<dbReference type="RefSeq" id="WP_290283037.1">
    <property type="nucleotide sequence ID" value="NZ_JAUFQI010000001.1"/>
</dbReference>
<dbReference type="InterPro" id="IPR036282">
    <property type="entry name" value="Glutathione-S-Trfase_C_sf"/>
</dbReference>
<dbReference type="PROSITE" id="PS50404">
    <property type="entry name" value="GST_NTER"/>
    <property type="match status" value="1"/>
</dbReference>
<dbReference type="InterPro" id="IPR040079">
    <property type="entry name" value="Glutathione_S-Trfase"/>
</dbReference>
<comment type="caution">
    <text evidence="4">The sequence shown here is derived from an EMBL/GenBank/DDBJ whole genome shotgun (WGS) entry which is preliminary data.</text>
</comment>
<name>A0ABV7WRM6_9GAMM</name>
<feature type="domain" description="GST C-terminal" evidence="3">
    <location>
        <begin position="88"/>
        <end position="205"/>
    </location>
</feature>
<dbReference type="EC" id="5.2.1.2" evidence="4"/>
<proteinExistence type="inferred from homology"/>
<dbReference type="SUPFAM" id="SSF47616">
    <property type="entry name" value="GST C-terminal domain-like"/>
    <property type="match status" value="1"/>
</dbReference>
<keyword evidence="5" id="KW-1185">Reference proteome</keyword>
<dbReference type="InterPro" id="IPR004045">
    <property type="entry name" value="Glutathione_S-Trfase_N"/>
</dbReference>
<dbReference type="PANTHER" id="PTHR42673:SF21">
    <property type="entry name" value="GLUTATHIONE S-TRANSFERASE YFCF"/>
    <property type="match status" value="1"/>
</dbReference>
<feature type="domain" description="GST N-terminal" evidence="2">
    <location>
        <begin position="1"/>
        <end position="82"/>
    </location>
</feature>
<reference evidence="5" key="1">
    <citation type="journal article" date="2019" name="Int. J. Syst. Evol. Microbiol.">
        <title>The Global Catalogue of Microorganisms (GCM) 10K type strain sequencing project: providing services to taxonomists for standard genome sequencing and annotation.</title>
        <authorList>
            <consortium name="The Broad Institute Genomics Platform"/>
            <consortium name="The Broad Institute Genome Sequencing Center for Infectious Disease"/>
            <person name="Wu L."/>
            <person name="Ma J."/>
        </authorList>
    </citation>
    <scope>NUCLEOTIDE SEQUENCE [LARGE SCALE GENOMIC DNA]</scope>
    <source>
        <strain evidence="5">CECT 8288</strain>
    </source>
</reference>
<organism evidence="4 5">
    <name type="scientific">Reinekea marina</name>
    <dbReference type="NCBI Taxonomy" id="1310421"/>
    <lineage>
        <taxon>Bacteria</taxon>
        <taxon>Pseudomonadati</taxon>
        <taxon>Pseudomonadota</taxon>
        <taxon>Gammaproteobacteria</taxon>
        <taxon>Oceanospirillales</taxon>
        <taxon>Saccharospirillaceae</taxon>
        <taxon>Reinekea</taxon>
    </lineage>
</organism>
<protein>
    <submittedName>
        <fullName evidence="4">Maleylacetoacetate isomerase</fullName>
        <ecNumber evidence="4">5.2.1.2</ecNumber>
    </submittedName>
</protein>
<evidence type="ECO:0000256" key="1">
    <source>
        <dbReference type="ARBA" id="ARBA00010007"/>
    </source>
</evidence>
<dbReference type="Pfam" id="PF00043">
    <property type="entry name" value="GST_C"/>
    <property type="match status" value="1"/>
</dbReference>
<dbReference type="PROSITE" id="PS50405">
    <property type="entry name" value="GST_CTER"/>
    <property type="match status" value="1"/>
</dbReference>
<gene>
    <name evidence="4" type="primary">maiA</name>
    <name evidence="4" type="ORF">ACFOND_09990</name>
</gene>
<evidence type="ECO:0000313" key="5">
    <source>
        <dbReference type="Proteomes" id="UP001595710"/>
    </source>
</evidence>
<dbReference type="CDD" id="cd03191">
    <property type="entry name" value="GST_C_Zeta"/>
    <property type="match status" value="1"/>
</dbReference>
<dbReference type="SFLD" id="SFLDS00019">
    <property type="entry name" value="Glutathione_Transferase_(cytos"/>
    <property type="match status" value="1"/>
</dbReference>
<sequence length="205" mass="23185">MNLVLHNYVRSTAAYRVRIALNYKDIAAVVSDVDLLKGEQTQAQYTDKNPQGLVPALETPQGVLAQSLAIIEWLDEAYPETPKLLPGDAWQRAQIRSLSYAIACDMHPLNNLRVLKYLTGQLGQPEPVKTQWYHHWLAQGFQKIESTLSESHYCIGETLTMADLCLIPQLFNARRFEFDLTPYPKITAIEKHCLGLTCFKNAKPA</sequence>
<dbReference type="NCBIfam" id="TIGR01262">
    <property type="entry name" value="maiA"/>
    <property type="match status" value="1"/>
</dbReference>